<keyword evidence="2" id="KW-0547">Nucleotide-binding</keyword>
<keyword evidence="6" id="KW-1185">Reference proteome</keyword>
<keyword evidence="3 5" id="KW-0067">ATP-binding</keyword>
<sequence length="338" mass="38824">MSLITVDELTKVYKVRSRKKTPIEKGIFNSIKRFTKLRQYQNISAVNNISFTIDTGETVGFLGPNGAGKSTLVKMLAGILVPTSGSLKVNGVTPHRDRMNYAMNIGVVFGQRTTLWWDLPLSHSFDLLRVIYEITPQDYETTLRWLIELLELEPILDRPVRQLSLGQRMRAELAAALLHRPQVLFLDEPTIGLDIAVKQRIRTSLRELNREWGVTILLTTHDLRDIEEICQRLIVIDKGQLMYNGSLNHFREQFCGNRVIRVALTDRHIANRLVQDPPPEVTYTEQEGPWVTLYFDQAKTKAADVASWIMNKYIVMDLVVEEPSIEKTVTELYRSEMK</sequence>
<evidence type="ECO:0000259" key="4">
    <source>
        <dbReference type="PROSITE" id="PS50893"/>
    </source>
</evidence>
<dbReference type="SUPFAM" id="SSF52540">
    <property type="entry name" value="P-loop containing nucleoside triphosphate hydrolases"/>
    <property type="match status" value="1"/>
</dbReference>
<dbReference type="SMART" id="SM00382">
    <property type="entry name" value="AAA"/>
    <property type="match status" value="1"/>
</dbReference>
<dbReference type="PROSITE" id="PS00211">
    <property type="entry name" value="ABC_TRANSPORTER_1"/>
    <property type="match status" value="1"/>
</dbReference>
<dbReference type="RefSeq" id="WP_258212165.1">
    <property type="nucleotide sequence ID" value="NZ_JANQBD010000003.1"/>
</dbReference>
<dbReference type="InterPro" id="IPR027417">
    <property type="entry name" value="P-loop_NTPase"/>
</dbReference>
<dbReference type="PANTHER" id="PTHR42711">
    <property type="entry name" value="ABC TRANSPORTER ATP-BINDING PROTEIN"/>
    <property type="match status" value="1"/>
</dbReference>
<comment type="caution">
    <text evidence="5">The sequence shown here is derived from an EMBL/GenBank/DDBJ whole genome shotgun (WGS) entry which is preliminary data.</text>
</comment>
<dbReference type="PROSITE" id="PS50893">
    <property type="entry name" value="ABC_TRANSPORTER_2"/>
    <property type="match status" value="1"/>
</dbReference>
<evidence type="ECO:0000256" key="2">
    <source>
        <dbReference type="ARBA" id="ARBA00022741"/>
    </source>
</evidence>
<dbReference type="Pfam" id="PF00005">
    <property type="entry name" value="ABC_tran"/>
    <property type="match status" value="1"/>
</dbReference>
<dbReference type="GO" id="GO:0005524">
    <property type="term" value="F:ATP binding"/>
    <property type="evidence" value="ECO:0007669"/>
    <property type="project" value="UniProtKB-KW"/>
</dbReference>
<dbReference type="Proteomes" id="UP001300012">
    <property type="component" value="Unassembled WGS sequence"/>
</dbReference>
<name>A0ABT1YBH2_9BACL</name>
<dbReference type="InterPro" id="IPR003593">
    <property type="entry name" value="AAA+_ATPase"/>
</dbReference>
<dbReference type="InterPro" id="IPR003439">
    <property type="entry name" value="ABC_transporter-like_ATP-bd"/>
</dbReference>
<evidence type="ECO:0000313" key="6">
    <source>
        <dbReference type="Proteomes" id="UP001300012"/>
    </source>
</evidence>
<accession>A0ABT1YBH2</accession>
<dbReference type="InterPro" id="IPR017871">
    <property type="entry name" value="ABC_transporter-like_CS"/>
</dbReference>
<keyword evidence="1" id="KW-0813">Transport</keyword>
<reference evidence="5 6" key="1">
    <citation type="submission" date="2022-08" db="EMBL/GenBank/DDBJ databases">
        <title>Paenibacillus endoradicis sp. nov., Paenibacillus radicibacter sp. nov and Paenibacillus pararadicis sp. nov., three cold-adapted plant growth-promoting bacteria isolated from root of Larix gmelinii in Great Khingan.</title>
        <authorList>
            <person name="Xue H."/>
        </authorList>
    </citation>
    <scope>NUCLEOTIDE SEQUENCE [LARGE SCALE GENOMIC DNA]</scope>
    <source>
        <strain evidence="5 6">N5-1-1-5</strain>
    </source>
</reference>
<feature type="domain" description="ABC transporter" evidence="4">
    <location>
        <begin position="31"/>
        <end position="263"/>
    </location>
</feature>
<dbReference type="InterPro" id="IPR050763">
    <property type="entry name" value="ABC_transporter_ATP-binding"/>
</dbReference>
<proteinExistence type="predicted"/>
<dbReference type="EMBL" id="JANQBD010000003">
    <property type="protein sequence ID" value="MCR8630544.1"/>
    <property type="molecule type" value="Genomic_DNA"/>
</dbReference>
<dbReference type="PANTHER" id="PTHR42711:SF1">
    <property type="entry name" value="ABC-TRANSPORT PROTEIN, ATP-BINDING COMPONENT"/>
    <property type="match status" value="1"/>
</dbReference>
<dbReference type="Gene3D" id="3.40.50.300">
    <property type="entry name" value="P-loop containing nucleotide triphosphate hydrolases"/>
    <property type="match status" value="1"/>
</dbReference>
<evidence type="ECO:0000256" key="3">
    <source>
        <dbReference type="ARBA" id="ARBA00022840"/>
    </source>
</evidence>
<gene>
    <name evidence="5" type="ORF">NV381_04925</name>
</gene>
<protein>
    <submittedName>
        <fullName evidence="5">ATP-binding cassette domain-containing protein</fullName>
    </submittedName>
</protein>
<evidence type="ECO:0000256" key="1">
    <source>
        <dbReference type="ARBA" id="ARBA00022448"/>
    </source>
</evidence>
<organism evidence="5 6">
    <name type="scientific">Paenibacillus radicis</name>
    <name type="common">ex Xue et al. 2023</name>
    <dbReference type="NCBI Taxonomy" id="2972489"/>
    <lineage>
        <taxon>Bacteria</taxon>
        <taxon>Bacillati</taxon>
        <taxon>Bacillota</taxon>
        <taxon>Bacilli</taxon>
        <taxon>Bacillales</taxon>
        <taxon>Paenibacillaceae</taxon>
        <taxon>Paenibacillus</taxon>
    </lineage>
</organism>
<evidence type="ECO:0000313" key="5">
    <source>
        <dbReference type="EMBL" id="MCR8630544.1"/>
    </source>
</evidence>